<dbReference type="Pfam" id="PF13396">
    <property type="entry name" value="PLDc_N"/>
    <property type="match status" value="1"/>
</dbReference>
<evidence type="ECO:0000259" key="7">
    <source>
        <dbReference type="Pfam" id="PF13396"/>
    </source>
</evidence>
<keyword evidence="9" id="KW-1185">Reference proteome</keyword>
<evidence type="ECO:0000313" key="9">
    <source>
        <dbReference type="Proteomes" id="UP000294650"/>
    </source>
</evidence>
<evidence type="ECO:0000256" key="4">
    <source>
        <dbReference type="ARBA" id="ARBA00022989"/>
    </source>
</evidence>
<sequence length="72" mass="8114">MIGAGFAAVGTFFIVFIFIGLFLLFLNIITSIWAYRDSLRKGHSKEYAIVVLIGTLFFPILGLIVYLIIRND</sequence>
<dbReference type="GO" id="GO:0005886">
    <property type="term" value="C:plasma membrane"/>
    <property type="evidence" value="ECO:0007669"/>
    <property type="project" value="UniProtKB-SubCell"/>
</dbReference>
<evidence type="ECO:0000256" key="6">
    <source>
        <dbReference type="SAM" id="Phobius"/>
    </source>
</evidence>
<gene>
    <name evidence="8" type="ORF">EDD68_12415</name>
</gene>
<evidence type="ECO:0000256" key="5">
    <source>
        <dbReference type="ARBA" id="ARBA00023136"/>
    </source>
</evidence>
<keyword evidence="3 6" id="KW-0812">Transmembrane</keyword>
<organism evidence="8 9">
    <name type="scientific">Melghiribacillus thermohalophilus</name>
    <dbReference type="NCBI Taxonomy" id="1324956"/>
    <lineage>
        <taxon>Bacteria</taxon>
        <taxon>Bacillati</taxon>
        <taxon>Bacillota</taxon>
        <taxon>Bacilli</taxon>
        <taxon>Bacillales</taxon>
        <taxon>Bacillaceae</taxon>
        <taxon>Melghiribacillus</taxon>
    </lineage>
</organism>
<evidence type="ECO:0000256" key="3">
    <source>
        <dbReference type="ARBA" id="ARBA00022692"/>
    </source>
</evidence>
<proteinExistence type="predicted"/>
<evidence type="ECO:0000313" key="8">
    <source>
        <dbReference type="EMBL" id="TCT18063.1"/>
    </source>
</evidence>
<feature type="domain" description="Cardiolipin synthase N-terminal" evidence="7">
    <location>
        <begin position="28"/>
        <end position="70"/>
    </location>
</feature>
<keyword evidence="5 6" id="KW-0472">Membrane</keyword>
<feature type="transmembrane region" description="Helical" evidence="6">
    <location>
        <begin position="6"/>
        <end position="35"/>
    </location>
</feature>
<dbReference type="Proteomes" id="UP000294650">
    <property type="component" value="Unassembled WGS sequence"/>
</dbReference>
<dbReference type="OrthoDB" id="2941093at2"/>
<evidence type="ECO:0000256" key="1">
    <source>
        <dbReference type="ARBA" id="ARBA00004651"/>
    </source>
</evidence>
<name>A0A4R3MQA7_9BACI</name>
<keyword evidence="4 6" id="KW-1133">Transmembrane helix</keyword>
<accession>A0A4R3MQA7</accession>
<dbReference type="AlphaFoldDB" id="A0A4R3MQA7"/>
<protein>
    <submittedName>
        <fullName evidence="8">Phospholipase D-like protein</fullName>
    </submittedName>
</protein>
<keyword evidence="2" id="KW-1003">Cell membrane</keyword>
<comment type="subcellular location">
    <subcellularLocation>
        <location evidence="1">Cell membrane</location>
        <topology evidence="1">Multi-pass membrane protein</topology>
    </subcellularLocation>
</comment>
<dbReference type="EMBL" id="SMAN01000024">
    <property type="protein sequence ID" value="TCT18063.1"/>
    <property type="molecule type" value="Genomic_DNA"/>
</dbReference>
<dbReference type="InterPro" id="IPR027379">
    <property type="entry name" value="CLS_N"/>
</dbReference>
<evidence type="ECO:0000256" key="2">
    <source>
        <dbReference type="ARBA" id="ARBA00022475"/>
    </source>
</evidence>
<comment type="caution">
    <text evidence="8">The sequence shown here is derived from an EMBL/GenBank/DDBJ whole genome shotgun (WGS) entry which is preliminary data.</text>
</comment>
<reference evidence="8 9" key="1">
    <citation type="submission" date="2019-03" db="EMBL/GenBank/DDBJ databases">
        <title>Genomic Encyclopedia of Type Strains, Phase IV (KMG-IV): sequencing the most valuable type-strain genomes for metagenomic binning, comparative biology and taxonomic classification.</title>
        <authorList>
            <person name="Goeker M."/>
        </authorList>
    </citation>
    <scope>NUCLEOTIDE SEQUENCE [LARGE SCALE GENOMIC DNA]</scope>
    <source>
        <strain evidence="8 9">DSM 25894</strain>
    </source>
</reference>
<dbReference type="RefSeq" id="WP_132372820.1">
    <property type="nucleotide sequence ID" value="NZ_SMAN01000024.1"/>
</dbReference>
<feature type="transmembrane region" description="Helical" evidence="6">
    <location>
        <begin position="47"/>
        <end position="69"/>
    </location>
</feature>